<evidence type="ECO:0000313" key="8">
    <source>
        <dbReference type="EMBL" id="KAK5977061.1"/>
    </source>
</evidence>
<feature type="region of interest" description="Disordered" evidence="6">
    <location>
        <begin position="168"/>
        <end position="211"/>
    </location>
</feature>
<dbReference type="GO" id="GO:0050839">
    <property type="term" value="F:cell adhesion molecule binding"/>
    <property type="evidence" value="ECO:0007669"/>
    <property type="project" value="TreeGrafter"/>
</dbReference>
<dbReference type="PANTHER" id="PTHR11640">
    <property type="entry name" value="NEPHRIN"/>
    <property type="match status" value="1"/>
</dbReference>
<dbReference type="InterPro" id="IPR003598">
    <property type="entry name" value="Ig_sub2"/>
</dbReference>
<feature type="region of interest" description="Disordered" evidence="6">
    <location>
        <begin position="74"/>
        <end position="116"/>
    </location>
</feature>
<evidence type="ECO:0000256" key="3">
    <source>
        <dbReference type="ARBA" id="ARBA00023157"/>
    </source>
</evidence>
<dbReference type="Proteomes" id="UP001331761">
    <property type="component" value="Unassembled WGS sequence"/>
</dbReference>
<comment type="caution">
    <text evidence="8">The sequence shown here is derived from an EMBL/GenBank/DDBJ whole genome shotgun (WGS) entry which is preliminary data.</text>
</comment>
<evidence type="ECO:0000256" key="1">
    <source>
        <dbReference type="ARBA" id="ARBA00004479"/>
    </source>
</evidence>
<feature type="domain" description="Ig-like" evidence="7">
    <location>
        <begin position="440"/>
        <end position="527"/>
    </location>
</feature>
<keyword evidence="4" id="KW-0325">Glycoprotein</keyword>
<feature type="domain" description="Ig-like" evidence="7">
    <location>
        <begin position="99"/>
        <end position="172"/>
    </location>
</feature>
<feature type="region of interest" description="Disordered" evidence="6">
    <location>
        <begin position="263"/>
        <end position="282"/>
    </location>
</feature>
<keyword evidence="2" id="KW-0472">Membrane</keyword>
<feature type="domain" description="Ig-like" evidence="7">
    <location>
        <begin position="8"/>
        <end position="97"/>
    </location>
</feature>
<evidence type="ECO:0000259" key="7">
    <source>
        <dbReference type="PROSITE" id="PS50835"/>
    </source>
</evidence>
<evidence type="ECO:0000256" key="2">
    <source>
        <dbReference type="ARBA" id="ARBA00023136"/>
    </source>
</evidence>
<dbReference type="GO" id="GO:0005911">
    <property type="term" value="C:cell-cell junction"/>
    <property type="evidence" value="ECO:0007669"/>
    <property type="project" value="TreeGrafter"/>
</dbReference>
<dbReference type="PANTHER" id="PTHR11640:SF136">
    <property type="entry name" value="NEPHRIN"/>
    <property type="match status" value="1"/>
</dbReference>
<feature type="domain" description="Ig-like" evidence="7">
    <location>
        <begin position="289"/>
        <end position="429"/>
    </location>
</feature>
<dbReference type="FunFam" id="2.60.40.10:FF:000637">
    <property type="entry name" value="Basement membrane proteoglycan"/>
    <property type="match status" value="1"/>
</dbReference>
<feature type="domain" description="Ig-like" evidence="7">
    <location>
        <begin position="594"/>
        <end position="665"/>
    </location>
</feature>
<dbReference type="SMART" id="SM00408">
    <property type="entry name" value="IGc2"/>
    <property type="match status" value="6"/>
</dbReference>
<keyword evidence="9" id="KW-1185">Reference proteome</keyword>
<dbReference type="SMART" id="SM00409">
    <property type="entry name" value="IG"/>
    <property type="match status" value="6"/>
</dbReference>
<comment type="subcellular location">
    <subcellularLocation>
        <location evidence="1">Membrane</location>
        <topology evidence="1">Single-pass type I membrane protein</topology>
    </subcellularLocation>
</comment>
<evidence type="ECO:0000256" key="4">
    <source>
        <dbReference type="ARBA" id="ARBA00023180"/>
    </source>
</evidence>
<dbReference type="Gene3D" id="2.60.40.10">
    <property type="entry name" value="Immunoglobulins"/>
    <property type="match status" value="7"/>
</dbReference>
<reference evidence="8 9" key="1">
    <citation type="submission" date="2019-10" db="EMBL/GenBank/DDBJ databases">
        <title>Assembly and Annotation for the nematode Trichostrongylus colubriformis.</title>
        <authorList>
            <person name="Martin J."/>
        </authorList>
    </citation>
    <scope>NUCLEOTIDE SEQUENCE [LARGE SCALE GENOMIC DNA]</scope>
    <source>
        <strain evidence="8">G859</strain>
        <tissue evidence="8">Whole worm</tissue>
    </source>
</reference>
<gene>
    <name evidence="8" type="ORF">GCK32_011363</name>
</gene>
<protein>
    <recommendedName>
        <fullName evidence="7">Ig-like domain-containing protein</fullName>
    </recommendedName>
</protein>
<feature type="compositionally biased region" description="Polar residues" evidence="6">
    <location>
        <begin position="423"/>
        <end position="432"/>
    </location>
</feature>
<dbReference type="InterPro" id="IPR013783">
    <property type="entry name" value="Ig-like_fold"/>
</dbReference>
<feature type="region of interest" description="Disordered" evidence="6">
    <location>
        <begin position="1"/>
        <end position="21"/>
    </location>
</feature>
<keyword evidence="5" id="KW-0393">Immunoglobulin domain</keyword>
<dbReference type="Pfam" id="PF13895">
    <property type="entry name" value="Ig_2"/>
    <property type="match status" value="1"/>
</dbReference>
<name>A0AAN8FCB1_TRICO</name>
<dbReference type="InterPro" id="IPR051275">
    <property type="entry name" value="Cell_adhesion_signaling"/>
</dbReference>
<feature type="domain" description="Ig-like" evidence="7">
    <location>
        <begin position="194"/>
        <end position="287"/>
    </location>
</feature>
<dbReference type="InterPro" id="IPR036179">
    <property type="entry name" value="Ig-like_dom_sf"/>
</dbReference>
<evidence type="ECO:0000256" key="6">
    <source>
        <dbReference type="SAM" id="MobiDB-lite"/>
    </source>
</evidence>
<accession>A0AAN8FCB1</accession>
<evidence type="ECO:0000313" key="9">
    <source>
        <dbReference type="Proteomes" id="UP001331761"/>
    </source>
</evidence>
<sequence length="720" mass="79647">MIAVPFQPQVEPPERTVNEGDPAQFRCWVPGYPHATIQWSRQRGEPLPQSASVRDGFLRFDRTKMSDDGYYICTASDPTDPKRGPPREAPPARLRVTPPTFAPQVEPPERTVNEGDPAQFRCWVPGYPHATIQWSRQRGEPLPQSASVRDGFLRFDKTRMSDDGYYICTASDPTDPKRGPPREAPPARLRVMPPTFAPQVEPPERTVNEGDPAQFRCWVPGYPRATIQWSRQRGEPLPQSASVRDGFLRFDKTRMSDDGYYICTASDPTDPKRGPPREAAPARLRVTPPTLAPQVDPPEQTVDEGQPAQFRCWVPGNPHAVIRWSKQSGEPFPPGTLERDGYLPERGPQITPPEQTVPEGDPVSIRCWVEGDPQAKLTFKRADGAPIPFGATDLDGVLAISSALKSDEGDYICTYHPADGSTPKDSTPSTLKVETPGEPPRPVATPPVLTVKRGQPARFHCDAHSPTPAQIKWGHGDADSDLPEGAKHVGDDIDIDAADESHEGEYVCSATNDFGTGVAEPVQLIVTEEEVPPTARVEPRVWNGKPGDKHQFKCHVTGVPTPKNSYAGEYECRGYRNNELIASSSVQVYSSTDPTEEVKVEIEPPRVRIVSQGESIVLKCDVEDPKSSVIWYRTENLTDALMVGSSQFHHLHNVDVCDRGVYYCTDEFTNYAYPHSTNMVIVVPHSLLGSVSFTNVSACNNRPPYHDRPTLLEVGLRGVK</sequence>
<dbReference type="InterPro" id="IPR007110">
    <property type="entry name" value="Ig-like_dom"/>
</dbReference>
<proteinExistence type="predicted"/>
<dbReference type="EMBL" id="WIXE01011080">
    <property type="protein sequence ID" value="KAK5977061.1"/>
    <property type="molecule type" value="Genomic_DNA"/>
</dbReference>
<organism evidence="8 9">
    <name type="scientific">Trichostrongylus colubriformis</name>
    <name type="common">Black scour worm</name>
    <dbReference type="NCBI Taxonomy" id="6319"/>
    <lineage>
        <taxon>Eukaryota</taxon>
        <taxon>Metazoa</taxon>
        <taxon>Ecdysozoa</taxon>
        <taxon>Nematoda</taxon>
        <taxon>Chromadorea</taxon>
        <taxon>Rhabditida</taxon>
        <taxon>Rhabditina</taxon>
        <taxon>Rhabditomorpha</taxon>
        <taxon>Strongyloidea</taxon>
        <taxon>Trichostrongylidae</taxon>
        <taxon>Trichostrongylus</taxon>
    </lineage>
</organism>
<feature type="region of interest" description="Disordered" evidence="6">
    <location>
        <begin position="416"/>
        <end position="447"/>
    </location>
</feature>
<dbReference type="Pfam" id="PF13927">
    <property type="entry name" value="Ig_3"/>
    <property type="match status" value="5"/>
</dbReference>
<keyword evidence="3" id="KW-1015">Disulfide bond</keyword>
<dbReference type="SUPFAM" id="SSF48726">
    <property type="entry name" value="Immunoglobulin"/>
    <property type="match status" value="7"/>
</dbReference>
<dbReference type="GO" id="GO:0098609">
    <property type="term" value="P:cell-cell adhesion"/>
    <property type="evidence" value="ECO:0007669"/>
    <property type="project" value="TreeGrafter"/>
</dbReference>
<dbReference type="GO" id="GO:0005886">
    <property type="term" value="C:plasma membrane"/>
    <property type="evidence" value="ECO:0007669"/>
    <property type="project" value="TreeGrafter"/>
</dbReference>
<evidence type="ECO:0000256" key="5">
    <source>
        <dbReference type="ARBA" id="ARBA00023319"/>
    </source>
</evidence>
<dbReference type="PROSITE" id="PS50835">
    <property type="entry name" value="IG_LIKE"/>
    <property type="match status" value="6"/>
</dbReference>
<dbReference type="AlphaFoldDB" id="A0AAN8FCB1"/>
<dbReference type="InterPro" id="IPR003599">
    <property type="entry name" value="Ig_sub"/>
</dbReference>